<gene>
    <name evidence="2" type="ORF">BKA67DRAFT_400104</name>
</gene>
<dbReference type="PANTHER" id="PTHR24148:SF81">
    <property type="entry name" value="HETEROKARYON INCOMPATIBILITY DOMAIN-CONTAINING PROTEIN"/>
    <property type="match status" value="1"/>
</dbReference>
<dbReference type="EMBL" id="JAGPXC010000008">
    <property type="protein sequence ID" value="KAH6647879.1"/>
    <property type="molecule type" value="Genomic_DNA"/>
</dbReference>
<proteinExistence type="predicted"/>
<dbReference type="AlphaFoldDB" id="A0A9P8RL41"/>
<sequence>MYRWHKAWCTVPDVVVDGANPTCHACSTSASADAILAEHSNQVSLAQSIPPNEPIGQMCLRWPPDLPWSSSSPSNQIARSPVASNTIQIQNNVGAYAAKPESQPASLIPTVYKQTLNSSEIRLMCLDCGEAEAPIHVTLEVHEQDSCPEYETVSYTWAGEDGKSDEHKVIYAGEFWDVLPQTINCWYLLQYLRPAKGARVVWVDAICINQNDVVERGVQVAKMGEIYSLCSRVVIWLGRDVVTKSTKSNRSRRRFEDILEYGSLEDIFSRRYFTRVWIMQELLLAPYTVIPFRDKDFHAGPSTVKHLVNLVGQERWNEVGRPWLLHLNASSHLPKRDLYDSLRKMLSPDVGATDRRDIIFGILGLIRSSKPLVPDYSLSFRDTVIGVSAYLLLALKRLEILFHAGAQKTISTYPSWIPNWDTAWFQMPDTLDENPHPKSPNDILEGFMGNFSLGPGTTGGPNQIAPRWNLDISIDVSSASLTLKLAHLMKVPSRPLRYDSDGVENNSCFIFSSPSCELVLLCDAIPLDEIVEPEKDHIFLIEHDRKARYMLLLMRQLELPGHYRLIVSWSCYDLSLITKQPPQDLSDHFIGSSLRAMPSFHTYVYPWKSLADAIRDVESSHKFSPHYTHDTNRASDNCAECDPALLIFEQLFPGTTWPLDFVLQVFQNILDEIRHIHNIRIGRIPDVGGYDECHEPLSQTFIKGVRQAFSFFGYEVDEHCISATITLRQWKDGPHGHGLWEPFDADESMLRLHANPQELPESQLLIRLHLPLQVLFNQISLRSRFFNAFKNLRFYMSVTTENEMGIALNKNNSDYTGIFPRCWPQVALDELGLDEAVQQVVIE</sequence>
<accession>A0A9P8RL41</accession>
<reference evidence="2" key="1">
    <citation type="journal article" date="2021" name="Nat. Commun.">
        <title>Genetic determinants of endophytism in the Arabidopsis root mycobiome.</title>
        <authorList>
            <person name="Mesny F."/>
            <person name="Miyauchi S."/>
            <person name="Thiergart T."/>
            <person name="Pickel B."/>
            <person name="Atanasova L."/>
            <person name="Karlsson M."/>
            <person name="Huettel B."/>
            <person name="Barry K.W."/>
            <person name="Haridas S."/>
            <person name="Chen C."/>
            <person name="Bauer D."/>
            <person name="Andreopoulos W."/>
            <person name="Pangilinan J."/>
            <person name="LaButti K."/>
            <person name="Riley R."/>
            <person name="Lipzen A."/>
            <person name="Clum A."/>
            <person name="Drula E."/>
            <person name="Henrissat B."/>
            <person name="Kohler A."/>
            <person name="Grigoriev I.V."/>
            <person name="Martin F.M."/>
            <person name="Hacquard S."/>
        </authorList>
    </citation>
    <scope>NUCLEOTIDE SEQUENCE</scope>
    <source>
        <strain evidence="2">MPI-SDFR-AT-0073</strain>
    </source>
</reference>
<dbReference type="InterPro" id="IPR010730">
    <property type="entry name" value="HET"/>
</dbReference>
<dbReference type="Pfam" id="PF06985">
    <property type="entry name" value="HET"/>
    <property type="match status" value="1"/>
</dbReference>
<organism evidence="2 3">
    <name type="scientific">Truncatella angustata</name>
    <dbReference type="NCBI Taxonomy" id="152316"/>
    <lineage>
        <taxon>Eukaryota</taxon>
        <taxon>Fungi</taxon>
        <taxon>Dikarya</taxon>
        <taxon>Ascomycota</taxon>
        <taxon>Pezizomycotina</taxon>
        <taxon>Sordariomycetes</taxon>
        <taxon>Xylariomycetidae</taxon>
        <taxon>Amphisphaeriales</taxon>
        <taxon>Sporocadaceae</taxon>
        <taxon>Truncatella</taxon>
    </lineage>
</organism>
<dbReference type="InterPro" id="IPR052895">
    <property type="entry name" value="HetReg/Transcr_Mod"/>
</dbReference>
<evidence type="ECO:0000313" key="2">
    <source>
        <dbReference type="EMBL" id="KAH6647879.1"/>
    </source>
</evidence>
<dbReference type="RefSeq" id="XP_045954391.1">
    <property type="nucleotide sequence ID" value="XM_046096678.1"/>
</dbReference>
<evidence type="ECO:0000259" key="1">
    <source>
        <dbReference type="Pfam" id="PF06985"/>
    </source>
</evidence>
<comment type="caution">
    <text evidence="2">The sequence shown here is derived from an EMBL/GenBank/DDBJ whole genome shotgun (WGS) entry which is preliminary data.</text>
</comment>
<feature type="domain" description="Heterokaryon incompatibility" evidence="1">
    <location>
        <begin position="150"/>
        <end position="281"/>
    </location>
</feature>
<dbReference type="OrthoDB" id="2157530at2759"/>
<dbReference type="GeneID" id="70125570"/>
<dbReference type="Proteomes" id="UP000758603">
    <property type="component" value="Unassembled WGS sequence"/>
</dbReference>
<keyword evidence="3" id="KW-1185">Reference proteome</keyword>
<dbReference type="PANTHER" id="PTHR24148">
    <property type="entry name" value="ANKYRIN REPEAT DOMAIN-CONTAINING PROTEIN 39 HOMOLOG-RELATED"/>
    <property type="match status" value="1"/>
</dbReference>
<evidence type="ECO:0000313" key="3">
    <source>
        <dbReference type="Proteomes" id="UP000758603"/>
    </source>
</evidence>
<name>A0A9P8RL41_9PEZI</name>
<protein>
    <submittedName>
        <fullName evidence="2">Heterokaryon incompatibility protein-domain-containing protein</fullName>
    </submittedName>
</protein>